<dbReference type="PANTHER" id="PTHR14614">
    <property type="entry name" value="HEPATOCELLULAR CARCINOMA-ASSOCIATED ANTIGEN"/>
    <property type="match status" value="1"/>
</dbReference>
<accession>A0A4Y7QLE7</accession>
<gene>
    <name evidence="1" type="ORF">BD410DRAFT_712773</name>
</gene>
<protein>
    <recommendedName>
        <fullName evidence="3">S-adenosyl-L-methionine-dependent methyltransferase</fullName>
    </recommendedName>
</protein>
<dbReference type="VEuPathDB" id="FungiDB:BD410DRAFT_712773"/>
<dbReference type="OrthoDB" id="433955at2759"/>
<reference evidence="1 2" key="1">
    <citation type="submission" date="2018-06" db="EMBL/GenBank/DDBJ databases">
        <title>A transcriptomic atlas of mushroom development highlights an independent origin of complex multicellularity.</title>
        <authorList>
            <consortium name="DOE Joint Genome Institute"/>
            <person name="Krizsan K."/>
            <person name="Almasi E."/>
            <person name="Merenyi Z."/>
            <person name="Sahu N."/>
            <person name="Viragh M."/>
            <person name="Koszo T."/>
            <person name="Mondo S."/>
            <person name="Kiss B."/>
            <person name="Balint B."/>
            <person name="Kues U."/>
            <person name="Barry K."/>
            <person name="Hegedus J.C."/>
            <person name="Henrissat B."/>
            <person name="Johnson J."/>
            <person name="Lipzen A."/>
            <person name="Ohm R."/>
            <person name="Nagy I."/>
            <person name="Pangilinan J."/>
            <person name="Yan J."/>
            <person name="Xiong Y."/>
            <person name="Grigoriev I.V."/>
            <person name="Hibbett D.S."/>
            <person name="Nagy L.G."/>
        </authorList>
    </citation>
    <scope>NUCLEOTIDE SEQUENCE [LARGE SCALE GENOMIC DNA]</scope>
    <source>
        <strain evidence="1 2">SZMC22713</strain>
    </source>
</reference>
<dbReference type="InterPro" id="IPR019410">
    <property type="entry name" value="Methyltransf_16"/>
</dbReference>
<dbReference type="SUPFAM" id="SSF53335">
    <property type="entry name" value="S-adenosyl-L-methionine-dependent methyltransferases"/>
    <property type="match status" value="1"/>
</dbReference>
<evidence type="ECO:0008006" key="3">
    <source>
        <dbReference type="Google" id="ProtNLM"/>
    </source>
</evidence>
<dbReference type="CDD" id="cd02440">
    <property type="entry name" value="AdoMet_MTases"/>
    <property type="match status" value="1"/>
</dbReference>
<proteinExistence type="predicted"/>
<dbReference type="EMBL" id="ML170158">
    <property type="protein sequence ID" value="TDL28041.1"/>
    <property type="molecule type" value="Genomic_DNA"/>
</dbReference>
<keyword evidence="2" id="KW-1185">Reference proteome</keyword>
<name>A0A4Y7QLE7_9AGAM</name>
<dbReference type="AlphaFoldDB" id="A0A4Y7QLE7"/>
<organism evidence="1 2">
    <name type="scientific">Rickenella mellea</name>
    <dbReference type="NCBI Taxonomy" id="50990"/>
    <lineage>
        <taxon>Eukaryota</taxon>
        <taxon>Fungi</taxon>
        <taxon>Dikarya</taxon>
        <taxon>Basidiomycota</taxon>
        <taxon>Agaricomycotina</taxon>
        <taxon>Agaricomycetes</taxon>
        <taxon>Hymenochaetales</taxon>
        <taxon>Rickenellaceae</taxon>
        <taxon>Rickenella</taxon>
    </lineage>
</organism>
<evidence type="ECO:0000313" key="2">
    <source>
        <dbReference type="Proteomes" id="UP000294933"/>
    </source>
</evidence>
<evidence type="ECO:0000313" key="1">
    <source>
        <dbReference type="EMBL" id="TDL28041.1"/>
    </source>
</evidence>
<sequence>MNETIVPPTTRLPPISKLHTYPIAELQDAIKYLHVLYLPEVRGSSRMSNRTLPSQNTDNHSSALENIRMDSFERAYAIRWLTALISRVNSEESSFVDSEQLLQDAASLMSICAGAAEVGTFTRVFKFGPSTLGEEVTLQLTDAPLDNDDFSSVGALTWGAACVMAEMIVESPDDFSLPRSLSSAVNVRGRPFRVLELGAGTGLVGLTIADLLNRRGVDFKAILTDFHPSVLTNLRRNVDAAFPATPTPVKVLCLDWSAFPLDFHPDLELCTPFELIIGADIVYEEKHAVWIKECLKKLLAPEAFFHLLIPLRSTHIAESNTVEKDFPHPSDIPTGCGKGLAIAHSEQFKCEAYSDYDPRSRERWTEIEYAYFRIGWISPPDLNPATTNGTEILPQVM</sequence>
<dbReference type="Pfam" id="PF10294">
    <property type="entry name" value="Methyltransf_16"/>
    <property type="match status" value="1"/>
</dbReference>
<dbReference type="GO" id="GO:0008757">
    <property type="term" value="F:S-adenosylmethionine-dependent methyltransferase activity"/>
    <property type="evidence" value="ECO:0007669"/>
    <property type="project" value="UniProtKB-ARBA"/>
</dbReference>
<dbReference type="STRING" id="50990.A0A4Y7QLE7"/>
<dbReference type="InterPro" id="IPR029063">
    <property type="entry name" value="SAM-dependent_MTases_sf"/>
</dbReference>
<dbReference type="Proteomes" id="UP000294933">
    <property type="component" value="Unassembled WGS sequence"/>
</dbReference>
<dbReference type="Gene3D" id="3.40.50.150">
    <property type="entry name" value="Vaccinia Virus protein VP39"/>
    <property type="match status" value="1"/>
</dbReference>